<protein>
    <recommendedName>
        <fullName evidence="3">Phytase-like domain-containing protein</fullName>
    </recommendedName>
</protein>
<dbReference type="STRING" id="1447883.A0A2B7YPA9"/>
<name>A0A2B7YPA9_POLH7</name>
<dbReference type="AlphaFoldDB" id="A0A2B7YPA9"/>
<gene>
    <name evidence="1" type="ORF">AJ80_02440</name>
</gene>
<evidence type="ECO:0000313" key="2">
    <source>
        <dbReference type="Proteomes" id="UP000224634"/>
    </source>
</evidence>
<comment type="caution">
    <text evidence="1">The sequence shown here is derived from an EMBL/GenBank/DDBJ whole genome shotgun (WGS) entry which is preliminary data.</text>
</comment>
<dbReference type="Proteomes" id="UP000224634">
    <property type="component" value="Unassembled WGS sequence"/>
</dbReference>
<dbReference type="OrthoDB" id="4434395at2759"/>
<reference evidence="1 2" key="1">
    <citation type="submission" date="2017-10" db="EMBL/GenBank/DDBJ databases">
        <title>Comparative genomics in systemic dimorphic fungi from Ajellomycetaceae.</title>
        <authorList>
            <person name="Munoz J.F."/>
            <person name="Mcewen J.G."/>
            <person name="Clay O.K."/>
            <person name="Cuomo C.A."/>
        </authorList>
    </citation>
    <scope>NUCLEOTIDE SEQUENCE [LARGE SCALE GENOMIC DNA]</scope>
    <source>
        <strain evidence="1 2">UAMH7299</strain>
    </source>
</reference>
<organism evidence="1 2">
    <name type="scientific">Polytolypa hystricis (strain UAMH7299)</name>
    <dbReference type="NCBI Taxonomy" id="1447883"/>
    <lineage>
        <taxon>Eukaryota</taxon>
        <taxon>Fungi</taxon>
        <taxon>Dikarya</taxon>
        <taxon>Ascomycota</taxon>
        <taxon>Pezizomycotina</taxon>
        <taxon>Eurotiomycetes</taxon>
        <taxon>Eurotiomycetidae</taxon>
        <taxon>Onygenales</taxon>
        <taxon>Onygenales incertae sedis</taxon>
        <taxon>Polytolypa</taxon>
    </lineage>
</organism>
<proteinExistence type="predicted"/>
<evidence type="ECO:0000313" key="1">
    <source>
        <dbReference type="EMBL" id="PGH23486.1"/>
    </source>
</evidence>
<sequence>MDLTTKRVLSQTNLSTAGQGLYAGYADAMPAADGNTYVVGSYVSNIIRVTPSRELSTFYVQHPLGPPREYGYTGLANLGNFLIANDNPSGQLVKFDVRDNQGTPVVIPQDPYHKFSTSNMMDFPSKYRNTILLAAENQAESTDAQWDSAEFLGFIPSVVKGTFATAARQMADRIYIVALPLDGETIYVSGHSSEFLLQDITDALDTVLK</sequence>
<accession>A0A2B7YPA9</accession>
<dbReference type="EMBL" id="PDNA01000023">
    <property type="protein sequence ID" value="PGH23486.1"/>
    <property type="molecule type" value="Genomic_DNA"/>
</dbReference>
<keyword evidence="2" id="KW-1185">Reference proteome</keyword>
<evidence type="ECO:0008006" key="3">
    <source>
        <dbReference type="Google" id="ProtNLM"/>
    </source>
</evidence>